<evidence type="ECO:0000313" key="11">
    <source>
        <dbReference type="Proteomes" id="UP000645865"/>
    </source>
</evidence>
<evidence type="ECO:0000313" key="10">
    <source>
        <dbReference type="EMBL" id="MBI6623589.1"/>
    </source>
</evidence>
<dbReference type="PIRSF" id="PIRSF000077">
    <property type="entry name" value="Thioredoxin"/>
    <property type="match status" value="1"/>
</dbReference>
<evidence type="ECO:0000256" key="4">
    <source>
        <dbReference type="ARBA" id="ARBA00023157"/>
    </source>
</evidence>
<evidence type="ECO:0000256" key="8">
    <source>
        <dbReference type="PIRSR" id="PIRSR000077-4"/>
    </source>
</evidence>
<dbReference type="InterPro" id="IPR036249">
    <property type="entry name" value="Thioredoxin-like_sf"/>
</dbReference>
<evidence type="ECO:0000256" key="3">
    <source>
        <dbReference type="ARBA" id="ARBA00022982"/>
    </source>
</evidence>
<name>A0A8I1E255_9PSED</name>
<dbReference type="FunFam" id="3.40.30.10:FF:000001">
    <property type="entry name" value="Thioredoxin"/>
    <property type="match status" value="1"/>
</dbReference>
<dbReference type="InterPro" id="IPR013766">
    <property type="entry name" value="Thioredoxin_domain"/>
</dbReference>
<dbReference type="AlphaFoldDB" id="A0A8I1E255"/>
<dbReference type="EMBL" id="JAEILH010000011">
    <property type="protein sequence ID" value="MBI6623589.1"/>
    <property type="molecule type" value="Genomic_DNA"/>
</dbReference>
<sequence length="106" mass="11712">MLQELTNENFDTALGQSPGLYAVRFWAEWCGPCRVMSPVFKDVAQDMQGTAQFGEVDIDGSPELAGRYGVQSIPTVLLFKDGQVVDRLTGAAPKPNVIRFINNHLR</sequence>
<keyword evidence="5 8" id="KW-0676">Redox-active center</keyword>
<comment type="caution">
    <text evidence="10">The sequence shown here is derived from an EMBL/GenBank/DDBJ whole genome shotgun (WGS) entry which is preliminary data.</text>
</comment>
<evidence type="ECO:0000256" key="1">
    <source>
        <dbReference type="ARBA" id="ARBA00008987"/>
    </source>
</evidence>
<feature type="disulfide bond" description="Redox-active" evidence="8">
    <location>
        <begin position="30"/>
        <end position="33"/>
    </location>
</feature>
<dbReference type="Proteomes" id="UP000645865">
    <property type="component" value="Unassembled WGS sequence"/>
</dbReference>
<dbReference type="Pfam" id="PF00085">
    <property type="entry name" value="Thioredoxin"/>
    <property type="match status" value="1"/>
</dbReference>
<keyword evidence="3" id="KW-0249">Electron transport</keyword>
<gene>
    <name evidence="10" type="primary">trxA</name>
    <name evidence="10" type="ORF">YA0853_07870</name>
</gene>
<accession>A0A8I1E255</accession>
<dbReference type="PANTHER" id="PTHR45663:SF11">
    <property type="entry name" value="GEO12009P1"/>
    <property type="match status" value="1"/>
</dbReference>
<dbReference type="Gene3D" id="3.40.30.10">
    <property type="entry name" value="Glutaredoxin"/>
    <property type="match status" value="1"/>
</dbReference>
<dbReference type="GO" id="GO:0015035">
    <property type="term" value="F:protein-disulfide reductase activity"/>
    <property type="evidence" value="ECO:0007669"/>
    <property type="project" value="UniProtKB-UniRule"/>
</dbReference>
<dbReference type="InterPro" id="IPR005746">
    <property type="entry name" value="Thioredoxin"/>
</dbReference>
<dbReference type="SUPFAM" id="SSF52833">
    <property type="entry name" value="Thioredoxin-like"/>
    <property type="match status" value="1"/>
</dbReference>
<evidence type="ECO:0000256" key="6">
    <source>
        <dbReference type="NCBIfam" id="TIGR01068"/>
    </source>
</evidence>
<keyword evidence="2" id="KW-0813">Transport</keyword>
<reference evidence="10" key="1">
    <citation type="submission" date="2020-12" db="EMBL/GenBank/DDBJ databases">
        <title>Comparative genomic insights into the epidemiology and virulence of plant pathogenic Pseudomonads from Turkey.</title>
        <authorList>
            <person name="Dillon M."/>
            <person name="Ruiz-Bedoya T."/>
            <person name="Bendalovic-Torma C."/>
            <person name="Guttman K.M."/>
            <person name="Kwak H."/>
            <person name="Middleton M.A."/>
            <person name="Wang P.W."/>
            <person name="Horuz S."/>
            <person name="Aysan Y."/>
            <person name="Guttman D.S."/>
        </authorList>
    </citation>
    <scope>NUCLEOTIDE SEQUENCE</scope>
    <source>
        <strain evidence="10">S5_IA_3a</strain>
    </source>
</reference>
<dbReference type="PROSITE" id="PS51352">
    <property type="entry name" value="THIOREDOXIN_2"/>
    <property type="match status" value="1"/>
</dbReference>
<evidence type="ECO:0000259" key="9">
    <source>
        <dbReference type="PROSITE" id="PS51352"/>
    </source>
</evidence>
<proteinExistence type="inferred from homology"/>
<dbReference type="NCBIfam" id="TIGR01068">
    <property type="entry name" value="thioredoxin"/>
    <property type="match status" value="1"/>
</dbReference>
<dbReference type="PANTHER" id="PTHR45663">
    <property type="entry name" value="GEO12009P1"/>
    <property type="match status" value="1"/>
</dbReference>
<dbReference type="GO" id="GO:0005737">
    <property type="term" value="C:cytoplasm"/>
    <property type="evidence" value="ECO:0007669"/>
    <property type="project" value="TreeGrafter"/>
</dbReference>
<evidence type="ECO:0000256" key="2">
    <source>
        <dbReference type="ARBA" id="ARBA00022448"/>
    </source>
</evidence>
<dbReference type="RefSeq" id="WP_023082243.1">
    <property type="nucleotide sequence ID" value="NZ_JAEILH010000011.1"/>
</dbReference>
<protein>
    <recommendedName>
        <fullName evidence="6 7">Thioredoxin</fullName>
    </recommendedName>
</protein>
<evidence type="ECO:0000256" key="5">
    <source>
        <dbReference type="ARBA" id="ARBA00023284"/>
    </source>
</evidence>
<dbReference type="PRINTS" id="PR00421">
    <property type="entry name" value="THIOREDOXIN"/>
</dbReference>
<keyword evidence="4 8" id="KW-1015">Disulfide bond</keyword>
<evidence type="ECO:0000256" key="7">
    <source>
        <dbReference type="PIRNR" id="PIRNR000077"/>
    </source>
</evidence>
<organism evidence="10 11">
    <name type="scientific">Pseudomonas rhodesiae</name>
    <dbReference type="NCBI Taxonomy" id="76760"/>
    <lineage>
        <taxon>Bacteria</taxon>
        <taxon>Pseudomonadati</taxon>
        <taxon>Pseudomonadota</taxon>
        <taxon>Gammaproteobacteria</taxon>
        <taxon>Pseudomonadales</taxon>
        <taxon>Pseudomonadaceae</taxon>
        <taxon>Pseudomonas</taxon>
    </lineage>
</organism>
<feature type="domain" description="Thioredoxin" evidence="9">
    <location>
        <begin position="1"/>
        <end position="106"/>
    </location>
</feature>
<comment type="similarity">
    <text evidence="1 7">Belongs to the thioredoxin family.</text>
</comment>
<dbReference type="CDD" id="cd02947">
    <property type="entry name" value="TRX_family"/>
    <property type="match status" value="1"/>
</dbReference>